<evidence type="ECO:0000256" key="1">
    <source>
        <dbReference type="ARBA" id="ARBA00022441"/>
    </source>
</evidence>
<protein>
    <recommendedName>
        <fullName evidence="8">Galactose oxidase</fullName>
    </recommendedName>
</protein>
<evidence type="ECO:0000313" key="6">
    <source>
        <dbReference type="EMBL" id="KAJ2782465.1"/>
    </source>
</evidence>
<reference evidence="6" key="1">
    <citation type="submission" date="2022-07" db="EMBL/GenBank/DDBJ databases">
        <title>Phylogenomic reconstructions and comparative analyses of Kickxellomycotina fungi.</title>
        <authorList>
            <person name="Reynolds N.K."/>
            <person name="Stajich J.E."/>
            <person name="Barry K."/>
            <person name="Grigoriev I.V."/>
            <person name="Crous P."/>
            <person name="Smith M.E."/>
        </authorList>
    </citation>
    <scope>NUCLEOTIDE SEQUENCE</scope>
    <source>
        <strain evidence="6">NBRC 105414</strain>
    </source>
</reference>
<dbReference type="PANTHER" id="PTHR46093">
    <property type="entry name" value="ACYL-COA-BINDING DOMAIN-CONTAINING PROTEIN 5"/>
    <property type="match status" value="1"/>
</dbReference>
<evidence type="ECO:0000256" key="3">
    <source>
        <dbReference type="SAM" id="MobiDB-lite"/>
    </source>
</evidence>
<proteinExistence type="predicted"/>
<dbReference type="OrthoDB" id="45365at2759"/>
<feature type="signal peptide" evidence="5">
    <location>
        <begin position="1"/>
        <end position="20"/>
    </location>
</feature>
<feature type="compositionally biased region" description="Polar residues" evidence="3">
    <location>
        <begin position="595"/>
        <end position="609"/>
    </location>
</feature>
<feature type="chain" id="PRO_5040980960" description="Galactose oxidase" evidence="5">
    <location>
        <begin position="21"/>
        <end position="763"/>
    </location>
</feature>
<keyword evidence="4" id="KW-0812">Transmembrane</keyword>
<gene>
    <name evidence="6" type="ORF">H4R18_002271</name>
</gene>
<dbReference type="PANTHER" id="PTHR46093:SF18">
    <property type="entry name" value="FIBRONECTIN TYPE-III DOMAIN-CONTAINING PROTEIN"/>
    <property type="match status" value="1"/>
</dbReference>
<keyword evidence="4" id="KW-1133">Transmembrane helix</keyword>
<feature type="region of interest" description="Disordered" evidence="3">
    <location>
        <begin position="507"/>
        <end position="533"/>
    </location>
</feature>
<evidence type="ECO:0000256" key="4">
    <source>
        <dbReference type="SAM" id="Phobius"/>
    </source>
</evidence>
<dbReference type="Proteomes" id="UP001140217">
    <property type="component" value="Unassembled WGS sequence"/>
</dbReference>
<dbReference type="EMBL" id="JANBUL010000072">
    <property type="protein sequence ID" value="KAJ2782465.1"/>
    <property type="molecule type" value="Genomic_DNA"/>
</dbReference>
<dbReference type="Gene3D" id="2.120.10.80">
    <property type="entry name" value="Kelch-type beta propeller"/>
    <property type="match status" value="2"/>
</dbReference>
<keyword evidence="4" id="KW-0472">Membrane</keyword>
<dbReference type="Pfam" id="PF24681">
    <property type="entry name" value="Kelch_KLHDC2_KLHL20_DRC7"/>
    <property type="match status" value="1"/>
</dbReference>
<dbReference type="AlphaFoldDB" id="A0A9W8HIY8"/>
<feature type="region of interest" description="Disordered" evidence="3">
    <location>
        <begin position="412"/>
        <end position="433"/>
    </location>
</feature>
<keyword evidence="7" id="KW-1185">Reference proteome</keyword>
<feature type="region of interest" description="Disordered" evidence="3">
    <location>
        <begin position="578"/>
        <end position="611"/>
    </location>
</feature>
<keyword evidence="2" id="KW-0677">Repeat</keyword>
<sequence length="763" mass="77891">MRCRPRAGLWCLLALGGARADGALGPAMDPPGMWRAFACMVPFAGPDGRPLLMLYGGINATDAADPLGAAARGLGAVHVYDADGETWHAPATAGGSSSGPVLPGCGAASGSAWAYDPHYGAAGQAATSVRVLDTVHWSWSAPTQSGQLPVTRFGAAFAYVPSKRAFYMHGGVPLSADTNTAGSPPGIVNNMDYLDPSVLTWSYTSNGPARKYHTLCYMSAIDSLVLFGGSDQNIGSYNDVKVFSVERSAWRYAVDVQGDAPAERVLHSAVCTEDAMYVFGGMHAVGDAPSDSTVWVLSAANETSFAWSRAPIAGSSLSAGPAARAGHSAALSGGKMYIFGGVGASARDSAMYRLDLGSWEWSAGDSGGGSGGGRGSTRVLVAAVVSSVLGLVCVGIAGLVYYRWNRRRGDVRQTQRPAPPGSEGPGGCAESSGAASLPIGADGAAAHAAVRGAGLRGKARAGDYLDCYEDPGFLLAGSGSTAVGRRRNSDIVANDYLPSPHANLSLGSSVGAPSPAESSAHNWPAGGNTGTVTAVGSEAAGRADQPPTPQSPGGHMQLVSSILASAQPIPAWLREAAGRGPEAPAQAPADRSEDTSVSGGSADDAQSAQVYAPIRYVDADGPARQGMRWRRSSDASDIDFGEHTLSDAVPFGPAPLEELARPMAPPVPLHMASLYGELESSGIVVGQAGALGALAPATGRAPPPESGRSSEISILSPLDRLARYHGLGAAPADASLPTRASSETDDTSRIYPARPVRRSADDA</sequence>
<evidence type="ECO:0000256" key="5">
    <source>
        <dbReference type="SAM" id="SignalP"/>
    </source>
</evidence>
<feature type="transmembrane region" description="Helical" evidence="4">
    <location>
        <begin position="379"/>
        <end position="402"/>
    </location>
</feature>
<evidence type="ECO:0000313" key="7">
    <source>
        <dbReference type="Proteomes" id="UP001140217"/>
    </source>
</evidence>
<keyword evidence="1" id="KW-0880">Kelch repeat</keyword>
<comment type="caution">
    <text evidence="6">The sequence shown here is derived from an EMBL/GenBank/DDBJ whole genome shotgun (WGS) entry which is preliminary data.</text>
</comment>
<feature type="region of interest" description="Disordered" evidence="3">
    <location>
        <begin position="729"/>
        <end position="763"/>
    </location>
</feature>
<keyword evidence="5" id="KW-0732">Signal</keyword>
<name>A0A9W8HIY8_9FUNG</name>
<dbReference type="SUPFAM" id="SSF117281">
    <property type="entry name" value="Kelch motif"/>
    <property type="match status" value="1"/>
</dbReference>
<evidence type="ECO:0000256" key="2">
    <source>
        <dbReference type="ARBA" id="ARBA00022737"/>
    </source>
</evidence>
<evidence type="ECO:0008006" key="8">
    <source>
        <dbReference type="Google" id="ProtNLM"/>
    </source>
</evidence>
<dbReference type="InterPro" id="IPR015915">
    <property type="entry name" value="Kelch-typ_b-propeller"/>
</dbReference>
<organism evidence="6 7">
    <name type="scientific">Coemansia javaensis</name>
    <dbReference type="NCBI Taxonomy" id="2761396"/>
    <lineage>
        <taxon>Eukaryota</taxon>
        <taxon>Fungi</taxon>
        <taxon>Fungi incertae sedis</taxon>
        <taxon>Zoopagomycota</taxon>
        <taxon>Kickxellomycotina</taxon>
        <taxon>Kickxellomycetes</taxon>
        <taxon>Kickxellales</taxon>
        <taxon>Kickxellaceae</taxon>
        <taxon>Coemansia</taxon>
    </lineage>
</organism>
<accession>A0A9W8HIY8</accession>